<keyword evidence="9" id="KW-0808">Transferase</keyword>
<feature type="transmembrane region" description="Helical" evidence="7">
    <location>
        <begin position="404"/>
        <end position="425"/>
    </location>
</feature>
<reference evidence="9 10" key="1">
    <citation type="journal article" date="2010" name="J. Bacteriol.">
        <title>Complete genome sequence of "Candidatus Puniceispirillum marinum" IMCC1322, a representative of the SAR116 clade in the Alphaproteobacteria.</title>
        <authorList>
            <person name="Oh H.M."/>
            <person name="Kwon K.K."/>
            <person name="Kang I."/>
            <person name="Kang S.G."/>
            <person name="Lee J.H."/>
            <person name="Kim S.J."/>
            <person name="Cho J.C."/>
        </authorList>
    </citation>
    <scope>NUCLEOTIDE SEQUENCE [LARGE SCALE GENOMIC DNA]</scope>
    <source>
        <strain evidence="9 10">IMCC1322</strain>
    </source>
</reference>
<dbReference type="PANTHER" id="PTHR30183:SF6">
    <property type="entry name" value="INNER MEMBRANE ABC TRANSPORTER PERMEASE PROTEIN YNJC"/>
    <property type="match status" value="1"/>
</dbReference>
<keyword evidence="5 7" id="KW-1133">Transmembrane helix</keyword>
<dbReference type="GO" id="GO:0005886">
    <property type="term" value="C:plasma membrane"/>
    <property type="evidence" value="ECO:0007669"/>
    <property type="project" value="UniProtKB-SubCell"/>
</dbReference>
<dbReference type="Proteomes" id="UP000007460">
    <property type="component" value="Chromosome"/>
</dbReference>
<dbReference type="EMBL" id="CP001751">
    <property type="protein sequence ID" value="ADE39152.1"/>
    <property type="molecule type" value="Genomic_DNA"/>
</dbReference>
<keyword evidence="4 7" id="KW-0812">Transmembrane</keyword>
<dbReference type="AlphaFoldDB" id="D5BSA5"/>
<feature type="transmembrane region" description="Helical" evidence="7">
    <location>
        <begin position="12"/>
        <end position="34"/>
    </location>
</feature>
<dbReference type="KEGG" id="apb:SAR116_0909"/>
<feature type="transmembrane region" description="Helical" evidence="7">
    <location>
        <begin position="431"/>
        <end position="451"/>
    </location>
</feature>
<gene>
    <name evidence="9" type="ordered locus">SAR116_0909</name>
</gene>
<evidence type="ECO:0000313" key="10">
    <source>
        <dbReference type="Proteomes" id="UP000007460"/>
    </source>
</evidence>
<dbReference type="SUPFAM" id="SSF161098">
    <property type="entry name" value="MetI-like"/>
    <property type="match status" value="2"/>
</dbReference>
<dbReference type="STRING" id="488538.SAR116_0909"/>
<feature type="transmembrane region" description="Helical" evidence="7">
    <location>
        <begin position="358"/>
        <end position="383"/>
    </location>
</feature>
<dbReference type="GO" id="GO:0055085">
    <property type="term" value="P:transmembrane transport"/>
    <property type="evidence" value="ECO:0007669"/>
    <property type="project" value="InterPro"/>
</dbReference>
<feature type="transmembrane region" description="Helical" evidence="7">
    <location>
        <begin position="65"/>
        <end position="91"/>
    </location>
</feature>
<dbReference type="OrthoDB" id="9774448at2"/>
<dbReference type="EC" id="2.1.3.3" evidence="9"/>
<protein>
    <submittedName>
        <fullName evidence="9">Binding-protein-dependent transport systems inner membrane component</fullName>
        <ecNumber evidence="9">2.1.3.3</ecNumber>
    </submittedName>
</protein>
<feature type="transmembrane region" description="Helical" evidence="7">
    <location>
        <begin position="258"/>
        <end position="285"/>
    </location>
</feature>
<feature type="transmembrane region" description="Helical" evidence="7">
    <location>
        <begin position="484"/>
        <end position="505"/>
    </location>
</feature>
<comment type="subcellular location">
    <subcellularLocation>
        <location evidence="1">Cell membrane</location>
        <topology evidence="1">Multi-pass membrane protein</topology>
    </subcellularLocation>
</comment>
<evidence type="ECO:0000256" key="3">
    <source>
        <dbReference type="ARBA" id="ARBA00022475"/>
    </source>
</evidence>
<feature type="transmembrane region" description="Helical" evidence="7">
    <location>
        <begin position="168"/>
        <end position="186"/>
    </location>
</feature>
<proteinExistence type="predicted"/>
<evidence type="ECO:0000256" key="2">
    <source>
        <dbReference type="ARBA" id="ARBA00022448"/>
    </source>
</evidence>
<feature type="domain" description="ABC transmembrane type-1" evidence="8">
    <location>
        <begin position="62"/>
        <end position="277"/>
    </location>
</feature>
<dbReference type="InterPro" id="IPR035906">
    <property type="entry name" value="MetI-like_sf"/>
</dbReference>
<feature type="transmembrane region" description="Helical" evidence="7">
    <location>
        <begin position="536"/>
        <end position="558"/>
    </location>
</feature>
<dbReference type="InterPro" id="IPR000515">
    <property type="entry name" value="MetI-like"/>
</dbReference>
<evidence type="ECO:0000259" key="8">
    <source>
        <dbReference type="PROSITE" id="PS50928"/>
    </source>
</evidence>
<evidence type="ECO:0000256" key="6">
    <source>
        <dbReference type="ARBA" id="ARBA00023136"/>
    </source>
</evidence>
<dbReference type="PANTHER" id="PTHR30183">
    <property type="entry name" value="MOLYBDENUM TRANSPORT SYSTEM PERMEASE PROTEIN MODB"/>
    <property type="match status" value="1"/>
</dbReference>
<evidence type="ECO:0000313" key="9">
    <source>
        <dbReference type="EMBL" id="ADE39152.1"/>
    </source>
</evidence>
<dbReference type="PROSITE" id="PS50928">
    <property type="entry name" value="ABC_TM1"/>
    <property type="match status" value="2"/>
</dbReference>
<feature type="transmembrane region" description="Helical" evidence="7">
    <location>
        <begin position="103"/>
        <end position="125"/>
    </location>
</feature>
<keyword evidence="3" id="KW-1003">Cell membrane</keyword>
<sequence length="571" mass="63078">MAVSTITHNRPYLMAGCLFLFCSPVLVGLIGVILPSVGFFPAFGEGGFSWAPARRFISTPGLSSAILLSFFTGITATVLALFFSFVVLATCAENRLMRYLRRLLGPLISVPHSTVAIGMLFLLTPSGWLMRLVSPNLTGFDRPPLFAWFPDPYGMSLILGLLAKEIPFLIIVGMTTLATLPTTRLIRAGVSLGYGRAACWLFLILPLVYRHIRLPLAAVLVYGLSVVDMALLLAPTLPPPLAVLIFQTIDHSDLLTRLSVSFGACLQLAVVILAILLWQMGEIIISHLFRHFRNSGYRLLIADRLLPILAAIGLLPMVLAVLGFLAILLWSIAGSWFFPAAMPNSFTMQHWVSAVDMIPLLGNSVLLAFSATGLALIVVMAVCELTPRQFHHKNRLSGWLHLPLYLPLLVPQISFLFGLQILFSWQRLDGTWVALIWVHALFILPYIWLILRPAFDFCDPRFDQVAATLGKNAYYRFFHIKLPLLAYPLAISIFIGVSVSIALYVPTLLIGAGRVNTVTLEAVIRATGGSRSQAGIAAILQMLIPMIVYITVQVWLYIRFRKFSAMQDMMA</sequence>
<keyword evidence="10" id="KW-1185">Reference proteome</keyword>
<dbReference type="CDD" id="cd06261">
    <property type="entry name" value="TM_PBP2"/>
    <property type="match status" value="1"/>
</dbReference>
<evidence type="ECO:0000256" key="7">
    <source>
        <dbReference type="SAM" id="Phobius"/>
    </source>
</evidence>
<dbReference type="Gene3D" id="1.10.3720.10">
    <property type="entry name" value="MetI-like"/>
    <property type="match status" value="2"/>
</dbReference>
<keyword evidence="2" id="KW-0813">Transport</keyword>
<organism evidence="9 10">
    <name type="scientific">Puniceispirillum marinum (strain IMCC1322)</name>
    <dbReference type="NCBI Taxonomy" id="488538"/>
    <lineage>
        <taxon>Bacteria</taxon>
        <taxon>Pseudomonadati</taxon>
        <taxon>Pseudomonadota</taxon>
        <taxon>Alphaproteobacteria</taxon>
        <taxon>Candidatus Puniceispirillales</taxon>
        <taxon>Candidatus Puniceispirillaceae</taxon>
        <taxon>Candidatus Puniceispirillum</taxon>
    </lineage>
</organism>
<keyword evidence="6 7" id="KW-0472">Membrane</keyword>
<dbReference type="eggNOG" id="COG4135">
    <property type="taxonomic scope" value="Bacteria"/>
</dbReference>
<evidence type="ECO:0000256" key="1">
    <source>
        <dbReference type="ARBA" id="ARBA00004651"/>
    </source>
</evidence>
<dbReference type="GO" id="GO:0004585">
    <property type="term" value="F:ornithine carbamoyltransferase activity"/>
    <property type="evidence" value="ECO:0007669"/>
    <property type="project" value="UniProtKB-EC"/>
</dbReference>
<dbReference type="HOGENOM" id="CLU_026097_0_0_5"/>
<feature type="transmembrane region" description="Helical" evidence="7">
    <location>
        <begin position="192"/>
        <end position="209"/>
    </location>
</feature>
<evidence type="ECO:0000256" key="4">
    <source>
        <dbReference type="ARBA" id="ARBA00022692"/>
    </source>
</evidence>
<feature type="transmembrane region" description="Helical" evidence="7">
    <location>
        <begin position="216"/>
        <end position="238"/>
    </location>
</feature>
<accession>D5BSA5</accession>
<evidence type="ECO:0000256" key="5">
    <source>
        <dbReference type="ARBA" id="ARBA00022989"/>
    </source>
</evidence>
<feature type="transmembrane region" description="Helical" evidence="7">
    <location>
        <begin position="305"/>
        <end position="338"/>
    </location>
</feature>
<name>D5BSA5_PUNMI</name>
<feature type="domain" description="ABC transmembrane type-1" evidence="8">
    <location>
        <begin position="361"/>
        <end position="552"/>
    </location>
</feature>